<dbReference type="InterPro" id="IPR020288">
    <property type="entry name" value="Sheath_initiator"/>
</dbReference>
<organism evidence="2 3">
    <name type="scientific">Peptostreptococcus equinus</name>
    <dbReference type="NCBI Taxonomy" id="3003601"/>
    <lineage>
        <taxon>Bacteria</taxon>
        <taxon>Bacillati</taxon>
        <taxon>Bacillota</taxon>
        <taxon>Clostridia</taxon>
        <taxon>Peptostreptococcales</taxon>
        <taxon>Peptostreptococcaceae</taxon>
        <taxon>Peptostreptococcus</taxon>
    </lineage>
</organism>
<gene>
    <name evidence="2" type="ORF">O0R46_02255</name>
    <name evidence="1" type="ORF">O0R46_08420</name>
</gene>
<keyword evidence="3" id="KW-1185">Reference proteome</keyword>
<dbReference type="EMBL" id="CP114052">
    <property type="protein sequence ID" value="WAW14613.1"/>
    <property type="molecule type" value="Genomic_DNA"/>
</dbReference>
<dbReference type="Proteomes" id="UP001164187">
    <property type="component" value="Chromosome"/>
</dbReference>
<sequence>MEEEQFFPFIGVEDDYIYQSNKDLPLFEEFAYDFEINDFIFDEKGEIKILQGVEALKIWIKKALLTDRFVHEIYSWDYGTELITLVGQKFSQGLTESEAFRYITEALLINPYIENVTNNGVKFDGDNLTINIIVETIYGEVNISV</sequence>
<proteinExistence type="predicted"/>
<dbReference type="Pfam" id="PF10934">
    <property type="entry name" value="Sheath_initiator"/>
    <property type="match status" value="1"/>
</dbReference>
<name>A0ABY7JPJ8_9FIRM</name>
<evidence type="ECO:0000313" key="2">
    <source>
        <dbReference type="EMBL" id="WAW15296.1"/>
    </source>
</evidence>
<evidence type="ECO:0000313" key="3">
    <source>
        <dbReference type="Proteomes" id="UP001164187"/>
    </source>
</evidence>
<reference evidence="2" key="1">
    <citation type="submission" date="2022-12" db="EMBL/GenBank/DDBJ databases">
        <title>Peptostreptococcus.</title>
        <authorList>
            <person name="Lee S.H."/>
        </authorList>
    </citation>
    <scope>NUCLEOTIDE SEQUENCE</scope>
    <source>
        <strain evidence="2">CBA3647</strain>
    </source>
</reference>
<dbReference type="RefSeq" id="WP_269311310.1">
    <property type="nucleotide sequence ID" value="NZ_CP114052.1"/>
</dbReference>
<evidence type="ECO:0000313" key="1">
    <source>
        <dbReference type="EMBL" id="WAW14613.1"/>
    </source>
</evidence>
<dbReference type="EMBL" id="CP114052">
    <property type="protein sequence ID" value="WAW15296.1"/>
    <property type="molecule type" value="Genomic_DNA"/>
</dbReference>
<protein>
    <submittedName>
        <fullName evidence="2">DUF2634 domain-containing protein</fullName>
    </submittedName>
</protein>
<accession>A0ABY7JPJ8</accession>